<evidence type="ECO:0000313" key="1">
    <source>
        <dbReference type="Proteomes" id="UP000790787"/>
    </source>
</evidence>
<proteinExistence type="predicted"/>
<sequence length="1848" mass="206082">MPSTTFSASSSESSNISREQQLEDATHDGRNKNVVMFIGQLLDILRKYLPSSNSEKENNGEVNMSAGIKEAIEWRIMNAKRFIEDWEWRLSILQCLLPFSERQWRWREALTILRAAPSKLLNLCMQRAKYDIGEEAVNRFSLPPEDKATLELAEWVDSAFGRASVEDAVSRAADGTSPVQELDFSSLRAQLGPLPAILLCVDIAATSAKSSNISWKLLSQAQVMLSEIYPGNSPKIGSTYWDQIREVAMISVIKRVLKRLQEQLEQDKPSALQDILTGEMILLSSKDFHRQGHKERALAMLHQMIEDAHMGKRQFLSGKLHNLARALADEETEREQVKEDGSRSDRKGLLLYSRNGVIGLGLKILKQLLITSAAGDNNIPSGGYDVKETGKRLFGTFSSRMTTFLSQFVLYLAAIGDIVDGTDTTHDFNYFSLVYEWPKDLLTRLVFEQGSTDAAEKAAEIMNADFVHEVISACVPPVYPPRYGHGWACIPVIPTHTENFSENRVISPSCREAKPGSFTPSSGDVELPLYPLQLDIVKHLIKLSPVRAVLACVFGSSILYRGRDTTVSRSLKSCSLQTPDADRLFFEFALDQSERFPTLNRWIQMQTNLHRVSEFAIMADHTTRDGKDVPECKTAMKRFRDHDSDADSEVDELAGSNNISINAQEIKKEMGGSSDPWHDSLKSESSDCTTVFLSFDCENEGPYEKAVERLIDEGKLMDALAISDRFLQIGASDRLLQLLIERGEENILSGQSQGYSGNHNWSHSWQYCLRLKDKQLAARLALKYLHRWELDAALDVLTMCSCHLLGNDPIKDNVVQMRQALQRYSHILSADNRFHSWLEVESECKEDPEGLALRLAEKGAVSAALEVAESEGLSIELRRELQGRQLVKLLTADPLNGGGPAEASRFLSSLRDTADALPVAMSAMQLLPNLRSKQLLVHFFLKRRDNNLSESEVSRLNSWALGLRVLAVLPLPLQQKCSPLHEHPHLILEVLLMRKQLQSASLILKEFPSLRDNNMILIYAAKAIAVSISAPSRDPRISISTPRARQKTKMGTPTRSSFTSSLSNFQKEARRAFSWVQTGDKGASKDTHRKRKSSGVMQSERVAWEPTTVIQEDRVTLFAADGQERLPAVAIAEMWMLTGDPKKDEAVRSSHRYESTPDITLFKALLSMCSDESASARGALDLCVGQMKSVLSSLQLPENATMETIGRAYHATETFVQGLLFAKSLLRKLSGGTDLSSSSERSKDADDASSDAGSSSVGSQSTDELSGVLAQAETWLGRAELLQSLLGSGIAASLDDIADKESSERLRNRLILDERYSMAVYTCKKCKIDVFPVWNAWGHALIRMERYAQARVKFKQALQLYKGDAATVIMEIIGTIEGGPPVDVSSVRSMYEHLARSAPAILDDSLSADSYLNVLYMPSTFPRSERSRRSQEALNDSSSNNTHFEDGPKSNLDSVRYLECINYFQEYARQHLLDFMFRHGHYKDACLLFFPPNSVPPPPQPSSGVVTSSSSPQRQDPLATDYGTLDLLCDLCTAYGAMPVLEEVLSGRTSNITSQDPSVNKHTTAALSRICNYCETHKHFNYLYKFQVTKKDHVAAGLCCIQLFMNSSSQEEAIRHLENAKMHFEEGLSARHKAGESTKLITKGIRGKSASEKLTEEGLVKFSARVAIQIDVVKCFNDAEGPQWKHSLFGNPNDPETFRRRCEIAETLAERNFDLAFQVIHGFNLPAVDIYAGVAASLAERKRGSQLTEFFRNIKGTIDDDDWDQVLGAAINVYANKHKERPDRLIDMLTSSHRKVLACVVCGRLKSAFQIASRSGSVADVQYVAHQALHANALPVLDMCKQWLAQYM</sequence>
<reference evidence="1" key="1">
    <citation type="journal article" date="2014" name="Nat. Commun.">
        <title>The tobacco genome sequence and its comparison with those of tomato and potato.</title>
        <authorList>
            <person name="Sierro N."/>
            <person name="Battey J.N."/>
            <person name="Ouadi S."/>
            <person name="Bakaher N."/>
            <person name="Bovet L."/>
            <person name="Willig A."/>
            <person name="Goepfert S."/>
            <person name="Peitsch M.C."/>
            <person name="Ivanov N.V."/>
        </authorList>
    </citation>
    <scope>NUCLEOTIDE SEQUENCE [LARGE SCALE GENOMIC DNA]</scope>
</reference>
<gene>
    <name evidence="2" type="primary">LOC107773091</name>
</gene>
<protein>
    <submittedName>
        <fullName evidence="2">Uncharacterized protein LOC107773091 isoform X3</fullName>
    </submittedName>
</protein>
<accession>A0AC58TZU4</accession>
<reference evidence="2" key="2">
    <citation type="submission" date="2025-08" db="UniProtKB">
        <authorList>
            <consortium name="RefSeq"/>
        </authorList>
    </citation>
    <scope>IDENTIFICATION</scope>
    <source>
        <tissue evidence="2">Leaf</tissue>
    </source>
</reference>
<evidence type="ECO:0000313" key="2">
    <source>
        <dbReference type="RefSeq" id="XP_075102749.1"/>
    </source>
</evidence>
<dbReference type="RefSeq" id="XP_075102749.1">
    <property type="nucleotide sequence ID" value="XM_075246648.1"/>
</dbReference>
<organism evidence="1 2">
    <name type="scientific">Nicotiana tabacum</name>
    <name type="common">Common tobacco</name>
    <dbReference type="NCBI Taxonomy" id="4097"/>
    <lineage>
        <taxon>Eukaryota</taxon>
        <taxon>Viridiplantae</taxon>
        <taxon>Streptophyta</taxon>
        <taxon>Embryophyta</taxon>
        <taxon>Tracheophyta</taxon>
        <taxon>Spermatophyta</taxon>
        <taxon>Magnoliopsida</taxon>
        <taxon>eudicotyledons</taxon>
        <taxon>Gunneridae</taxon>
        <taxon>Pentapetalae</taxon>
        <taxon>asterids</taxon>
        <taxon>lamiids</taxon>
        <taxon>Solanales</taxon>
        <taxon>Solanaceae</taxon>
        <taxon>Nicotianoideae</taxon>
        <taxon>Nicotianeae</taxon>
        <taxon>Nicotiana</taxon>
    </lineage>
</organism>
<name>A0AC58TZU4_TOBAC</name>
<keyword evidence="1" id="KW-1185">Reference proteome</keyword>
<dbReference type="Proteomes" id="UP000790787">
    <property type="component" value="Chromosome 23"/>
</dbReference>